<dbReference type="OrthoDB" id="951172at2759"/>
<gene>
    <name evidence="8" type="ORF">BCR42DRAFT_418095</name>
</gene>
<keyword evidence="2" id="KW-0813">Transport</keyword>
<evidence type="ECO:0000256" key="4">
    <source>
        <dbReference type="ARBA" id="ARBA00022737"/>
    </source>
</evidence>
<feature type="region of interest" description="Disordered" evidence="6">
    <location>
        <begin position="321"/>
        <end position="343"/>
    </location>
</feature>
<dbReference type="GO" id="GO:0006606">
    <property type="term" value="P:protein import into nucleus"/>
    <property type="evidence" value="ECO:0007669"/>
    <property type="project" value="InterPro"/>
</dbReference>
<dbReference type="InterPro" id="IPR040122">
    <property type="entry name" value="Importin_beta"/>
</dbReference>
<keyword evidence="3" id="KW-0963">Cytoplasm</keyword>
<dbReference type="GO" id="GO:0031267">
    <property type="term" value="F:small GTPase binding"/>
    <property type="evidence" value="ECO:0007669"/>
    <property type="project" value="InterPro"/>
</dbReference>
<sequence>MTGWIPQQQGLYELLLLLSDAAQPQNKNQLLIQQKLESFNKIPDYPCYLVYILTELQGNNHTRATAGLLLKNSILNHYNTIQLGVLDHIKHSCTQALQRPDPDASVRKAVASVITALVTRGQVHNWFDILPLLVEKLSLTDPIDIEMALDTLCKICEDATRDLDQEMHGHRPLDFILPNLIRFFDHANDYYRVRVMAATNQFVMLNSVSLLNCMDLYLKALFARANDTNPNVRQELCRSITMIMEAHPQVLKPHMANILEYMIHSIQDENENVALEACDFWPICVNVEDLQPFLLPALPQIIPLLLSHMVYSDMDVMLLGGADDEDDEDDDTDTSTAAPTMAEDAGCVNGAHAALTPRLYRKKQSSRITVATASSSSVTTNSTCSATATEAYGDGKHTQYDTSSKSDTNGGLMNLNFADINAANPMDDDDDDDADDDDDDDDDEDNVDSDEFYSEWTLRKCCASSLESLTSAHSETVIKFLLPLLNASLFHQHWKIRESGILALGAIAEDGITNMRPHLPMLIPYLLQSMNDTKPLVRSITCWTLGRYSQWIVSQYAIPEGREKVFEPVLYNLLQRLLDKNKRVQESSCSAFATLEEKANQELIPYLQPILINLTSAFNMYQQKNMTILYDALGTLAESVGPELNQTKCLELLMPPLIARWNNLSDQDTNLFPLLSCLSSITTALGTGFEPYASPVYTRCVKLVASTLHAAYLADLNPHEVDPPDVEFMIFALELLSGLIQGLGSVMTPLISQSEPKLLSLLDVCVRDPLTEVLQPTFVLIGDIARACFEQLEPYLLSFLPDMVDQMLPDYQCPSVCNNAMWSVGEIALRWGNRIEPFIPRLMERLYPNLQQEELPDSLHENAMVTLGRLGIACPAVMAMHLPLFIRPWLDKSWTVNEYGEKESAFMGLCEMIKVNPQAGLNDLGSLMDIIGQWELPSDSLNQEFEAILHGYKKILPNEDWNVIYSSLPPNARNTLFTRYNL</sequence>
<organism evidence="8 9">
    <name type="scientific">Absidia repens</name>
    <dbReference type="NCBI Taxonomy" id="90262"/>
    <lineage>
        <taxon>Eukaryota</taxon>
        <taxon>Fungi</taxon>
        <taxon>Fungi incertae sedis</taxon>
        <taxon>Mucoromycota</taxon>
        <taxon>Mucoromycotina</taxon>
        <taxon>Mucoromycetes</taxon>
        <taxon>Mucorales</taxon>
        <taxon>Cunninghamellaceae</taxon>
        <taxon>Absidia</taxon>
    </lineage>
</organism>
<proteinExistence type="predicted"/>
<dbReference type="Pfam" id="PF25574">
    <property type="entry name" value="TPR_IMB1"/>
    <property type="match status" value="1"/>
</dbReference>
<evidence type="ECO:0000256" key="2">
    <source>
        <dbReference type="ARBA" id="ARBA00022448"/>
    </source>
</evidence>
<feature type="region of interest" description="Disordered" evidence="6">
    <location>
        <begin position="421"/>
        <end position="449"/>
    </location>
</feature>
<comment type="subcellular location">
    <subcellularLocation>
        <location evidence="1">Cytoplasm</location>
    </subcellularLocation>
</comment>
<evidence type="ECO:0000313" key="8">
    <source>
        <dbReference type="EMBL" id="ORZ14125.1"/>
    </source>
</evidence>
<keyword evidence="4" id="KW-0677">Repeat</keyword>
<dbReference type="InterPro" id="IPR001494">
    <property type="entry name" value="Importin-beta_N"/>
</dbReference>
<reference evidence="8 9" key="1">
    <citation type="submission" date="2016-07" db="EMBL/GenBank/DDBJ databases">
        <title>Pervasive Adenine N6-methylation of Active Genes in Fungi.</title>
        <authorList>
            <consortium name="DOE Joint Genome Institute"/>
            <person name="Mondo S.J."/>
            <person name="Dannebaum R.O."/>
            <person name="Kuo R.C."/>
            <person name="Labutti K."/>
            <person name="Haridas S."/>
            <person name="Kuo A."/>
            <person name="Salamov A."/>
            <person name="Ahrendt S.R."/>
            <person name="Lipzen A."/>
            <person name="Sullivan W."/>
            <person name="Andreopoulos W.B."/>
            <person name="Clum A."/>
            <person name="Lindquist E."/>
            <person name="Daum C."/>
            <person name="Ramamoorthy G.K."/>
            <person name="Gryganskyi A."/>
            <person name="Culley D."/>
            <person name="Magnuson J.K."/>
            <person name="James T.Y."/>
            <person name="O'Malley M.A."/>
            <person name="Stajich J.E."/>
            <person name="Spatafora J.W."/>
            <person name="Visel A."/>
            <person name="Grigoriev I.V."/>
        </authorList>
    </citation>
    <scope>NUCLEOTIDE SEQUENCE [LARGE SCALE GENOMIC DNA]</scope>
    <source>
        <strain evidence="8 9">NRRL 1336</strain>
    </source>
</reference>
<dbReference type="SMART" id="SM00913">
    <property type="entry name" value="IBN_N"/>
    <property type="match status" value="1"/>
</dbReference>
<dbReference type="AlphaFoldDB" id="A0A1X2ICZ3"/>
<evidence type="ECO:0000256" key="6">
    <source>
        <dbReference type="SAM" id="MobiDB-lite"/>
    </source>
</evidence>
<evidence type="ECO:0000256" key="3">
    <source>
        <dbReference type="ARBA" id="ARBA00022490"/>
    </source>
</evidence>
<feature type="compositionally biased region" description="Acidic residues" evidence="6">
    <location>
        <begin position="322"/>
        <end position="333"/>
    </location>
</feature>
<keyword evidence="9" id="KW-1185">Reference proteome</keyword>
<dbReference type="STRING" id="90262.A0A1X2ICZ3"/>
<dbReference type="Proteomes" id="UP000193560">
    <property type="component" value="Unassembled WGS sequence"/>
</dbReference>
<dbReference type="GO" id="GO:0005737">
    <property type="term" value="C:cytoplasm"/>
    <property type="evidence" value="ECO:0007669"/>
    <property type="project" value="UniProtKB-SubCell"/>
</dbReference>
<dbReference type="PROSITE" id="PS50166">
    <property type="entry name" value="IMPORTIN_B_NT"/>
    <property type="match status" value="1"/>
</dbReference>
<accession>A0A1X2ICZ3</accession>
<feature type="domain" description="Importin N-terminal" evidence="7">
    <location>
        <begin position="32"/>
        <end position="116"/>
    </location>
</feature>
<dbReference type="Gene3D" id="1.25.10.10">
    <property type="entry name" value="Leucine-rich Repeat Variant"/>
    <property type="match status" value="2"/>
</dbReference>
<feature type="compositionally biased region" description="Acidic residues" evidence="6">
    <location>
        <begin position="426"/>
        <end position="449"/>
    </location>
</feature>
<comment type="caution">
    <text evidence="8">The sequence shown here is derived from an EMBL/GenBank/DDBJ whole genome shotgun (WGS) entry which is preliminary data.</text>
</comment>
<dbReference type="InterPro" id="IPR016024">
    <property type="entry name" value="ARM-type_fold"/>
</dbReference>
<evidence type="ECO:0000259" key="7">
    <source>
        <dbReference type="PROSITE" id="PS50166"/>
    </source>
</evidence>
<dbReference type="InterPro" id="IPR011989">
    <property type="entry name" value="ARM-like"/>
</dbReference>
<dbReference type="Pfam" id="PF03810">
    <property type="entry name" value="IBN_N"/>
    <property type="match status" value="1"/>
</dbReference>
<dbReference type="PANTHER" id="PTHR10527">
    <property type="entry name" value="IMPORTIN BETA"/>
    <property type="match status" value="1"/>
</dbReference>
<evidence type="ECO:0000256" key="5">
    <source>
        <dbReference type="ARBA" id="ARBA00022927"/>
    </source>
</evidence>
<name>A0A1X2ICZ3_9FUNG</name>
<dbReference type="InterPro" id="IPR058584">
    <property type="entry name" value="IMB1_TNPO1-like_TPR"/>
</dbReference>
<dbReference type="Pfam" id="PF13513">
    <property type="entry name" value="HEAT_EZ"/>
    <property type="match status" value="1"/>
</dbReference>
<evidence type="ECO:0000256" key="1">
    <source>
        <dbReference type="ARBA" id="ARBA00004496"/>
    </source>
</evidence>
<evidence type="ECO:0000313" key="9">
    <source>
        <dbReference type="Proteomes" id="UP000193560"/>
    </source>
</evidence>
<protein>
    <submittedName>
        <fullName evidence="8">Karyopherin Beta2TRANSPORTIN-Hnrnpm Nls complex</fullName>
    </submittedName>
</protein>
<keyword evidence="5" id="KW-0653">Protein transport</keyword>
<dbReference type="EMBL" id="MCGE01000015">
    <property type="protein sequence ID" value="ORZ14125.1"/>
    <property type="molecule type" value="Genomic_DNA"/>
</dbReference>
<dbReference type="SUPFAM" id="SSF48371">
    <property type="entry name" value="ARM repeat"/>
    <property type="match status" value="1"/>
</dbReference>